<sequence length="934" mass="109440">MDLHQSKLTKAEWETIEKPVSETEKKVLNMIMKGYVENNIRHNDTKSFLTFTKIEKAPEIEYFIFKKYFQNDMQHAINKYAKGTSMSNITDMQFLEGSEIKHLKSSDSIRIQNAEQNIENNKKKIFEYILIDLFVQLVRYYSKKKNNYIFYLYTLIHMKNATIDNINKFVLGYIDKVIQYISNKVFIPDVLYMAYELIEQNKYLIKYSDMELYSHQKKIFQIYSSKAKINSFNDNLSNQIQEIEKKIQSTKVKIHKWSPENKYMGDDEEERKSFYEKEKENKELEKVNNSRYEREISESMQELNNLYTQYKSKTPSLVLYTAPTGTGKTLTPIGLATNNRIIFVCVARHIGMALAKSAISMEKKVAFGFGCSSSSDIRLHYFSAIDYTIHRKSGGIGKVDHSNGKNVEIMICDVKSYLTCMHYMLAFNDANDIITYWDEPTITMDYEEHEMHSIIQNNWSNNKIPHLVLSCATLPTEDELQGVFEDFKQKFEEADIFNISSFDCKKSIPILNKEGYCVLPHYLHDNYEDLIKCARFCLENQTLLRYFDLREIIRFIKYIHEKDIIDINDTFHSIEQITMKSLKQYYLQCLLIIERENWPTIFEYMKSTHINRFDTNMLSKSKSMQHESSNLHGKPLKRVNTVFEPNNTLKKQVKNTGGLLATTNDAYTFTDGPTIYLTDDIDKVAQFYIQQSKIDPISFDKIMKKIEKNKITLEKIDKLEKVIRHDEESLENKDDDGKGSQKRQSGRISNESQKLVNEVNKLRKEIVIANLDAKYLPNTKPHQEIWVPNGNVVENAFVSDLGEENVKEIMNLQVENNYKVLILLGIGTFKLHKNARYMEIMKSLADEQKLFMIIASTDYIYGTNYQFCHGFIGKDLMNSTQQKIYQAMGRIGRNNIQQDYTIRFRDNDIINNLFKKSTNNLELINMCKLFITTE</sequence>
<dbReference type="AlphaFoldDB" id="A0A6C0FD20"/>
<feature type="region of interest" description="Disordered" evidence="2">
    <location>
        <begin position="727"/>
        <end position="751"/>
    </location>
</feature>
<name>A0A6C0FD20_9ZZZZ</name>
<evidence type="ECO:0000256" key="1">
    <source>
        <dbReference type="SAM" id="Coils"/>
    </source>
</evidence>
<organism evidence="3">
    <name type="scientific">viral metagenome</name>
    <dbReference type="NCBI Taxonomy" id="1070528"/>
    <lineage>
        <taxon>unclassified sequences</taxon>
        <taxon>metagenomes</taxon>
        <taxon>organismal metagenomes</taxon>
    </lineage>
</organism>
<dbReference type="SUPFAM" id="SSF52540">
    <property type="entry name" value="P-loop containing nucleoside triphosphate hydrolases"/>
    <property type="match status" value="1"/>
</dbReference>
<proteinExistence type="predicted"/>
<keyword evidence="1" id="KW-0175">Coiled coil</keyword>
<reference evidence="3" key="1">
    <citation type="journal article" date="2020" name="Nature">
        <title>Giant virus diversity and host interactions through global metagenomics.</title>
        <authorList>
            <person name="Schulz F."/>
            <person name="Roux S."/>
            <person name="Paez-Espino D."/>
            <person name="Jungbluth S."/>
            <person name="Walsh D.A."/>
            <person name="Denef V.J."/>
            <person name="McMahon K.D."/>
            <person name="Konstantinidis K.T."/>
            <person name="Eloe-Fadrosh E.A."/>
            <person name="Kyrpides N.C."/>
            <person name="Woyke T."/>
        </authorList>
    </citation>
    <scope>NUCLEOTIDE SEQUENCE</scope>
    <source>
        <strain evidence="3">GVMAG-S-ERX556049-19</strain>
    </source>
</reference>
<dbReference type="EMBL" id="MN738820">
    <property type="protein sequence ID" value="QHT37790.1"/>
    <property type="molecule type" value="Genomic_DNA"/>
</dbReference>
<evidence type="ECO:0000313" key="3">
    <source>
        <dbReference type="EMBL" id="QHT37790.1"/>
    </source>
</evidence>
<feature type="compositionally biased region" description="Basic and acidic residues" evidence="2">
    <location>
        <begin position="727"/>
        <end position="739"/>
    </location>
</feature>
<evidence type="ECO:0000256" key="2">
    <source>
        <dbReference type="SAM" id="MobiDB-lite"/>
    </source>
</evidence>
<feature type="coiled-coil region" evidence="1">
    <location>
        <begin position="226"/>
        <end position="309"/>
    </location>
</feature>
<dbReference type="InterPro" id="IPR027417">
    <property type="entry name" value="P-loop_NTPase"/>
</dbReference>
<protein>
    <submittedName>
        <fullName evidence="3">Uncharacterized protein</fullName>
    </submittedName>
</protein>
<accession>A0A6C0FD20</accession>